<organism evidence="2 3">
    <name type="scientific">Marinoscillum luteum</name>
    <dbReference type="NCBI Taxonomy" id="861051"/>
    <lineage>
        <taxon>Bacteria</taxon>
        <taxon>Pseudomonadati</taxon>
        <taxon>Bacteroidota</taxon>
        <taxon>Cytophagia</taxon>
        <taxon>Cytophagales</taxon>
        <taxon>Reichenbachiellaceae</taxon>
        <taxon>Marinoscillum</taxon>
    </lineage>
</organism>
<dbReference type="RefSeq" id="WP_395417409.1">
    <property type="nucleotide sequence ID" value="NZ_JBIPKE010000016.1"/>
</dbReference>
<feature type="chain" id="PRO_5046205782" description="Outer membrane protein beta-barrel domain-containing protein" evidence="1">
    <location>
        <begin position="20"/>
        <end position="233"/>
    </location>
</feature>
<name>A0ABW7N8F3_9BACT</name>
<proteinExistence type="predicted"/>
<sequence length="233" mass="25783">MKKVILIMVLISASLLAAAQPDRNEYDTEITWGVNKNTRGGLIGGVVFKLAKQKKEDLFAVYGIEVMNVKHRQEQRYLSPTSGTSFVWGKQNFLYSIRGLYGREALLFKKAPQQGVQISGIVAGGPTIGVIAPYYILYNGNYVPFDSDVHRNFNSIQGSGKLFQGLGESELTIGLNAKAGLSFEFGTFKNNVAGVEMGVTMEAFPKEIILIPTQKNSALFSALYFTMYWGTRR</sequence>
<reference evidence="2 3" key="1">
    <citation type="journal article" date="2013" name="Int. J. Syst. Evol. Microbiol.">
        <title>Marinoscillum luteum sp. nov., isolated from marine sediment.</title>
        <authorList>
            <person name="Cha I.T."/>
            <person name="Park S.J."/>
            <person name="Kim S.J."/>
            <person name="Kim J.G."/>
            <person name="Jung M.Y."/>
            <person name="Shin K.S."/>
            <person name="Kwon K.K."/>
            <person name="Yang S.H."/>
            <person name="Seo Y.S."/>
            <person name="Rhee S.K."/>
        </authorList>
    </citation>
    <scope>NUCLEOTIDE SEQUENCE [LARGE SCALE GENOMIC DNA]</scope>
    <source>
        <strain evidence="2 3">KCTC 23939</strain>
    </source>
</reference>
<evidence type="ECO:0000313" key="2">
    <source>
        <dbReference type="EMBL" id="MFH6983897.1"/>
    </source>
</evidence>
<dbReference type="EMBL" id="JBIPKE010000016">
    <property type="protein sequence ID" value="MFH6983897.1"/>
    <property type="molecule type" value="Genomic_DNA"/>
</dbReference>
<comment type="caution">
    <text evidence="2">The sequence shown here is derived from an EMBL/GenBank/DDBJ whole genome shotgun (WGS) entry which is preliminary data.</text>
</comment>
<protein>
    <recommendedName>
        <fullName evidence="4">Outer membrane protein beta-barrel domain-containing protein</fullName>
    </recommendedName>
</protein>
<evidence type="ECO:0000256" key="1">
    <source>
        <dbReference type="SAM" id="SignalP"/>
    </source>
</evidence>
<keyword evidence="1" id="KW-0732">Signal</keyword>
<gene>
    <name evidence="2" type="ORF">ACHKAR_10615</name>
</gene>
<evidence type="ECO:0000313" key="3">
    <source>
        <dbReference type="Proteomes" id="UP001610063"/>
    </source>
</evidence>
<accession>A0ABW7N8F3</accession>
<evidence type="ECO:0008006" key="4">
    <source>
        <dbReference type="Google" id="ProtNLM"/>
    </source>
</evidence>
<keyword evidence="3" id="KW-1185">Reference proteome</keyword>
<dbReference type="Proteomes" id="UP001610063">
    <property type="component" value="Unassembled WGS sequence"/>
</dbReference>
<feature type="signal peptide" evidence="1">
    <location>
        <begin position="1"/>
        <end position="19"/>
    </location>
</feature>